<proteinExistence type="predicted"/>
<comment type="caution">
    <text evidence="1">The sequence shown here is derived from an EMBL/GenBank/DDBJ whole genome shotgun (WGS) entry which is preliminary data.</text>
</comment>
<dbReference type="AlphaFoldDB" id="A0A1E5GTL7"/>
<sequence length="89" mass="10858">MVICCLLKDLFLELADFSINRYELKKRQTQMPIFKIKEYIQLYIQREEKTVFTLQQLKQHQEYIQETIQTYLSISKKSKHIKKQTKVSE</sequence>
<dbReference type="Proteomes" id="UP000094764">
    <property type="component" value="Unassembled WGS sequence"/>
</dbReference>
<dbReference type="EMBL" id="MIKB01000014">
    <property type="protein sequence ID" value="OEG16018.1"/>
    <property type="molecule type" value="Genomic_DNA"/>
</dbReference>
<accession>A0A1E5GTL7</accession>
<keyword evidence="2" id="KW-1185">Reference proteome</keyword>
<evidence type="ECO:0000313" key="2">
    <source>
        <dbReference type="Proteomes" id="UP000094764"/>
    </source>
</evidence>
<name>A0A1E5GTL7_9ENTE</name>
<protein>
    <submittedName>
        <fullName evidence="1">Uncharacterized protein</fullName>
    </submittedName>
</protein>
<reference evidence="2" key="1">
    <citation type="submission" date="2016-09" db="EMBL/GenBank/DDBJ databases">
        <authorList>
            <person name="Gulvik C.A."/>
        </authorList>
    </citation>
    <scope>NUCLEOTIDE SEQUENCE [LARGE SCALE GENOMIC DNA]</scope>
    <source>
        <strain evidence="2">LMG 26306</strain>
    </source>
</reference>
<evidence type="ECO:0000313" key="1">
    <source>
        <dbReference type="EMBL" id="OEG16018.1"/>
    </source>
</evidence>
<gene>
    <name evidence="1" type="ORF">BCR23_07675</name>
</gene>
<organism evidence="1 2">
    <name type="scientific">Enterococcus quebecensis</name>
    <dbReference type="NCBI Taxonomy" id="903983"/>
    <lineage>
        <taxon>Bacteria</taxon>
        <taxon>Bacillati</taxon>
        <taxon>Bacillota</taxon>
        <taxon>Bacilli</taxon>
        <taxon>Lactobacillales</taxon>
        <taxon>Enterococcaceae</taxon>
        <taxon>Enterococcus</taxon>
    </lineage>
</organism>